<dbReference type="EMBL" id="CP026513">
    <property type="protein sequence ID" value="AZP36270.1"/>
    <property type="molecule type" value="Genomic_DNA"/>
</dbReference>
<evidence type="ECO:0000256" key="7">
    <source>
        <dbReference type="ARBA" id="ARBA00016471"/>
    </source>
</evidence>
<evidence type="ECO:0000256" key="14">
    <source>
        <dbReference type="HAMAP-Rule" id="MF_00145"/>
    </source>
</evidence>
<comment type="similarity">
    <text evidence="4 14 17">Belongs to the phosphoglycerate kinase family.</text>
</comment>
<feature type="binding site" evidence="14 15">
    <location>
        <begin position="57"/>
        <end position="60"/>
    </location>
    <ligand>
        <name>substrate</name>
    </ligand>
</feature>
<evidence type="ECO:0000256" key="1">
    <source>
        <dbReference type="ARBA" id="ARBA00000642"/>
    </source>
</evidence>
<keyword evidence="10 14" id="KW-0547">Nucleotide-binding</keyword>
<evidence type="ECO:0000256" key="8">
    <source>
        <dbReference type="ARBA" id="ARBA00022490"/>
    </source>
</evidence>
<dbReference type="InterPro" id="IPR001576">
    <property type="entry name" value="Phosphoglycerate_kinase"/>
</dbReference>
<comment type="subcellular location">
    <subcellularLocation>
        <location evidence="2 14">Cytoplasm</location>
    </subcellularLocation>
</comment>
<evidence type="ECO:0000256" key="6">
    <source>
        <dbReference type="ARBA" id="ARBA00013061"/>
    </source>
</evidence>
<sequence length="386" mass="43606">MLSINNINIKNKRVLIRSDLNVPINNKKISSDTRILASLPTIKLAIKKKAIVIIMSHLGRPKENEYNENYSLKYILNYLKKKIKNIKIILVKKYLNGFNFKYGNLYILENVRFNKGEKKNSLLLSKKYASLCDIFVMDAFGSSHRKQSSTYGVSLFAKISCAGLLLISEINTLNKYLNKPKRPMTVILGGSKISTKFNILKYLNKISDYIIVGGGIANNFIAIKNKVGNSLYEKKYIEKSKKLLKNNKILIPKDVYVGKSILYNEKSKIKNIKKIKENDIILDFGIKTILNIIKIIINSNTILWNGPIGMFELMNFKNGTKIISKIISLNKCFSIIGGGDTISAISIFSNKKNFSYISTGGGSFLQLLEGKILPIVKLINNINFLN</sequence>
<dbReference type="GO" id="GO:0043531">
    <property type="term" value="F:ADP binding"/>
    <property type="evidence" value="ECO:0007669"/>
    <property type="project" value="TreeGrafter"/>
</dbReference>
<dbReference type="Proteomes" id="UP000274458">
    <property type="component" value="Chromosome"/>
</dbReference>
<dbReference type="GO" id="GO:0006094">
    <property type="term" value="P:gluconeogenesis"/>
    <property type="evidence" value="ECO:0007669"/>
    <property type="project" value="TreeGrafter"/>
</dbReference>
<evidence type="ECO:0000256" key="11">
    <source>
        <dbReference type="ARBA" id="ARBA00022777"/>
    </source>
</evidence>
<feature type="binding site" evidence="14">
    <location>
        <position position="34"/>
    </location>
    <ligand>
        <name>substrate</name>
    </ligand>
</feature>
<reference evidence="18 19" key="1">
    <citation type="journal article" date="2018" name="Genome Biol. Evol.">
        <title>Partnering With a Pest: Genomes of Hemlock Woolly Adelgid Symbionts Reveal Atypical Nutritional Provisioning Patterns in Dual-Obligate Bacteria.</title>
        <authorList>
            <person name="Weglarz K.M."/>
            <person name="Havill N.P."/>
            <person name="Burke G.R."/>
            <person name="von Dohlen C.D."/>
        </authorList>
    </citation>
    <scope>NUCLEOTIDE SEQUENCE [LARGE SCALE GENOMIC DNA]</scope>
    <source>
        <strain evidence="18">ENA</strain>
    </source>
</reference>
<keyword evidence="12 14" id="KW-0067">ATP-binding</keyword>
<evidence type="ECO:0000256" key="10">
    <source>
        <dbReference type="ARBA" id="ARBA00022741"/>
    </source>
</evidence>
<feature type="binding site" evidence="15">
    <location>
        <position position="145"/>
    </location>
    <ligand>
        <name>(2R)-3-phosphoglycerate</name>
        <dbReference type="ChEBI" id="CHEBI:58272"/>
    </ligand>
</feature>
<dbReference type="InterPro" id="IPR015824">
    <property type="entry name" value="Phosphoglycerate_kinase_N"/>
</dbReference>
<evidence type="ECO:0000313" key="18">
    <source>
        <dbReference type="EMBL" id="AZP36270.1"/>
    </source>
</evidence>
<evidence type="ECO:0000256" key="13">
    <source>
        <dbReference type="ARBA" id="ARBA00023152"/>
    </source>
</evidence>
<dbReference type="GO" id="GO:0005829">
    <property type="term" value="C:cytosol"/>
    <property type="evidence" value="ECO:0007669"/>
    <property type="project" value="TreeGrafter"/>
</dbReference>
<dbReference type="GO" id="GO:0005524">
    <property type="term" value="F:ATP binding"/>
    <property type="evidence" value="ECO:0007669"/>
    <property type="project" value="UniProtKB-KW"/>
</dbReference>
<dbReference type="EC" id="2.7.2.3" evidence="6 14"/>
<feature type="binding site" evidence="15">
    <location>
        <position position="112"/>
    </location>
    <ligand>
        <name>(2R)-3-phosphoglycerate</name>
        <dbReference type="ChEBI" id="CHEBI:58272"/>
    </ligand>
</feature>
<dbReference type="PIRSF" id="PIRSF000724">
    <property type="entry name" value="Pgk"/>
    <property type="match status" value="1"/>
</dbReference>
<comment type="pathway">
    <text evidence="3 14">Carbohydrate degradation; glycolysis; pyruvate from D-glyceraldehyde 3-phosphate: step 2/5.</text>
</comment>
<dbReference type="HAMAP" id="MF_00145">
    <property type="entry name" value="Phosphoglyc_kinase"/>
    <property type="match status" value="1"/>
</dbReference>
<dbReference type="InterPro" id="IPR036043">
    <property type="entry name" value="Phosphoglycerate_kinase_sf"/>
</dbReference>
<evidence type="ECO:0000256" key="16">
    <source>
        <dbReference type="PIRSR" id="PIRSR000724-2"/>
    </source>
</evidence>
<evidence type="ECO:0000256" key="9">
    <source>
        <dbReference type="ARBA" id="ARBA00022679"/>
    </source>
</evidence>
<dbReference type="Pfam" id="PF00162">
    <property type="entry name" value="PGK"/>
    <property type="match status" value="1"/>
</dbReference>
<dbReference type="SUPFAM" id="SSF53748">
    <property type="entry name" value="Phosphoglycerate kinase"/>
    <property type="match status" value="1"/>
</dbReference>
<evidence type="ECO:0000256" key="4">
    <source>
        <dbReference type="ARBA" id="ARBA00008982"/>
    </source>
</evidence>
<dbReference type="PANTHER" id="PTHR11406:SF23">
    <property type="entry name" value="PHOSPHOGLYCERATE KINASE 1, CHLOROPLASTIC-RELATED"/>
    <property type="match status" value="1"/>
</dbReference>
<gene>
    <name evidence="14 18" type="primary">pgk</name>
    <name evidence="18" type="ORF">C3B56_00161</name>
</gene>
<feature type="binding site" evidence="14 16">
    <location>
        <position position="196"/>
    </location>
    <ligand>
        <name>ATP</name>
        <dbReference type="ChEBI" id="CHEBI:30616"/>
    </ligand>
</feature>
<accession>A0A3S9J7K5</accession>
<feature type="binding site" evidence="14">
    <location>
        <position position="112"/>
    </location>
    <ligand>
        <name>substrate</name>
    </ligand>
</feature>
<keyword evidence="19" id="KW-1185">Reference proteome</keyword>
<evidence type="ECO:0000256" key="3">
    <source>
        <dbReference type="ARBA" id="ARBA00004838"/>
    </source>
</evidence>
<keyword evidence="8 14" id="KW-0963">Cytoplasm</keyword>
<keyword evidence="13 14" id="KW-0324">Glycolysis</keyword>
<dbReference type="GO" id="GO:0004618">
    <property type="term" value="F:phosphoglycerate kinase activity"/>
    <property type="evidence" value="ECO:0007669"/>
    <property type="project" value="UniProtKB-UniRule"/>
</dbReference>
<dbReference type="FunFam" id="3.40.50.1260:FF:000002">
    <property type="entry name" value="Phosphoglycerate kinase"/>
    <property type="match status" value="1"/>
</dbReference>
<dbReference type="RefSeq" id="WP_126071536.1">
    <property type="nucleotide sequence ID" value="NZ_CP026513.1"/>
</dbReference>
<dbReference type="KEGG" id="aade:C3B56_00161"/>
<dbReference type="GO" id="GO:0006096">
    <property type="term" value="P:glycolytic process"/>
    <property type="evidence" value="ECO:0007669"/>
    <property type="project" value="UniProtKB-UniRule"/>
</dbReference>
<evidence type="ECO:0000256" key="12">
    <source>
        <dbReference type="ARBA" id="ARBA00022840"/>
    </source>
</evidence>
<dbReference type="PRINTS" id="PR00477">
    <property type="entry name" value="PHGLYCKINASE"/>
</dbReference>
<evidence type="ECO:0000256" key="17">
    <source>
        <dbReference type="RuleBase" id="RU000532"/>
    </source>
</evidence>
<evidence type="ECO:0000256" key="5">
    <source>
        <dbReference type="ARBA" id="ARBA00011245"/>
    </source>
</evidence>
<feature type="binding site" evidence="15">
    <location>
        <position position="34"/>
    </location>
    <ligand>
        <name>(2R)-3-phosphoglycerate</name>
        <dbReference type="ChEBI" id="CHEBI:58272"/>
    </ligand>
</feature>
<keyword evidence="9 14" id="KW-0808">Transferase</keyword>
<proteinExistence type="inferred from homology"/>
<dbReference type="InterPro" id="IPR015911">
    <property type="entry name" value="Phosphoglycerate_kinase_CS"/>
</dbReference>
<dbReference type="OrthoDB" id="9808460at2"/>
<feature type="binding site" evidence="14">
    <location>
        <position position="145"/>
    </location>
    <ligand>
        <name>substrate</name>
    </ligand>
</feature>
<evidence type="ECO:0000256" key="15">
    <source>
        <dbReference type="PIRSR" id="PIRSR000724-1"/>
    </source>
</evidence>
<organism evidence="18 19">
    <name type="scientific">Candidatus Annandia adelgestsuga</name>
    <dbReference type="NCBI Taxonomy" id="1302411"/>
    <lineage>
        <taxon>Bacteria</taxon>
        <taxon>Pseudomonadati</taxon>
        <taxon>Pseudomonadota</taxon>
        <taxon>Gammaproteobacteria</taxon>
        <taxon>Enterobacterales</taxon>
        <taxon>Enterobacteriaceae</taxon>
        <taxon>Candidatus Annandia</taxon>
    </lineage>
</organism>
<evidence type="ECO:0000313" key="19">
    <source>
        <dbReference type="Proteomes" id="UP000274458"/>
    </source>
</evidence>
<feature type="binding site" evidence="14 15">
    <location>
        <begin position="19"/>
        <end position="21"/>
    </location>
    <ligand>
        <name>substrate</name>
    </ligand>
</feature>
<comment type="subunit">
    <text evidence="5 14">Monomer.</text>
</comment>
<comment type="caution">
    <text evidence="14">Lacks conserved residue(s) required for the propagation of feature annotation.</text>
</comment>
<name>A0A3S9J7K5_9ENTR</name>
<dbReference type="AlphaFoldDB" id="A0A3S9J7K5"/>
<feature type="binding site" evidence="14 16">
    <location>
        <begin position="338"/>
        <end position="341"/>
    </location>
    <ligand>
        <name>ATP</name>
        <dbReference type="ChEBI" id="CHEBI:30616"/>
    </ligand>
</feature>
<feature type="binding site" evidence="14 16">
    <location>
        <position position="312"/>
    </location>
    <ligand>
        <name>ATP</name>
        <dbReference type="ChEBI" id="CHEBI:30616"/>
    </ligand>
</feature>
<dbReference type="Gene3D" id="3.40.50.1260">
    <property type="entry name" value="Phosphoglycerate kinase, N-terminal domain"/>
    <property type="match status" value="2"/>
</dbReference>
<dbReference type="PROSITE" id="PS00111">
    <property type="entry name" value="PGLYCERATE_KINASE"/>
    <property type="match status" value="1"/>
</dbReference>
<dbReference type="PANTHER" id="PTHR11406">
    <property type="entry name" value="PHOSPHOGLYCERATE KINASE"/>
    <property type="match status" value="1"/>
</dbReference>
<protein>
    <recommendedName>
        <fullName evidence="7 14">Phosphoglycerate kinase</fullName>
        <ecNumber evidence="6 14">2.7.2.3</ecNumber>
    </recommendedName>
</protein>
<comment type="catalytic activity">
    <reaction evidence="1 14 17">
        <text>(2R)-3-phosphoglycerate + ATP = (2R)-3-phospho-glyceroyl phosphate + ADP</text>
        <dbReference type="Rhea" id="RHEA:14801"/>
        <dbReference type="ChEBI" id="CHEBI:30616"/>
        <dbReference type="ChEBI" id="CHEBI:57604"/>
        <dbReference type="ChEBI" id="CHEBI:58272"/>
        <dbReference type="ChEBI" id="CHEBI:456216"/>
        <dbReference type="EC" id="2.7.2.3"/>
    </reaction>
</comment>
<dbReference type="UniPathway" id="UPA00109">
    <property type="reaction ID" value="UER00185"/>
</dbReference>
<keyword evidence="11 14" id="KW-0418">Kinase</keyword>
<evidence type="ECO:0000256" key="2">
    <source>
        <dbReference type="ARBA" id="ARBA00004496"/>
    </source>
</evidence>